<accession>A0ABV7VEX1</accession>
<protein>
    <submittedName>
        <fullName evidence="2">BolA family protein</fullName>
    </submittedName>
</protein>
<dbReference type="SUPFAM" id="SSF82657">
    <property type="entry name" value="BolA-like"/>
    <property type="match status" value="1"/>
</dbReference>
<dbReference type="Pfam" id="PF01722">
    <property type="entry name" value="BolA"/>
    <property type="match status" value="1"/>
</dbReference>
<gene>
    <name evidence="2" type="ORF">ACFOOQ_10985</name>
</gene>
<name>A0ABV7VEX1_9PROT</name>
<evidence type="ECO:0000313" key="2">
    <source>
        <dbReference type="EMBL" id="MFC3676070.1"/>
    </source>
</evidence>
<comment type="caution">
    <text evidence="2">The sequence shown here is derived from an EMBL/GenBank/DDBJ whole genome shotgun (WGS) entry which is preliminary data.</text>
</comment>
<dbReference type="Proteomes" id="UP001595711">
    <property type="component" value="Unassembled WGS sequence"/>
</dbReference>
<dbReference type="Gene3D" id="3.30.300.90">
    <property type="entry name" value="BolA-like"/>
    <property type="match status" value="1"/>
</dbReference>
<dbReference type="RefSeq" id="WP_379725991.1">
    <property type="nucleotide sequence ID" value="NZ_JBHRYJ010000002.1"/>
</dbReference>
<reference evidence="3" key="1">
    <citation type="journal article" date="2019" name="Int. J. Syst. Evol. Microbiol.">
        <title>The Global Catalogue of Microorganisms (GCM) 10K type strain sequencing project: providing services to taxonomists for standard genome sequencing and annotation.</title>
        <authorList>
            <consortium name="The Broad Institute Genomics Platform"/>
            <consortium name="The Broad Institute Genome Sequencing Center for Infectious Disease"/>
            <person name="Wu L."/>
            <person name="Ma J."/>
        </authorList>
    </citation>
    <scope>NUCLEOTIDE SEQUENCE [LARGE SCALE GENOMIC DNA]</scope>
    <source>
        <strain evidence="3">KCTC 42182</strain>
    </source>
</reference>
<dbReference type="EMBL" id="JBHRYJ010000002">
    <property type="protein sequence ID" value="MFC3676070.1"/>
    <property type="molecule type" value="Genomic_DNA"/>
</dbReference>
<dbReference type="PIRSF" id="PIRSF003113">
    <property type="entry name" value="BolA"/>
    <property type="match status" value="1"/>
</dbReference>
<comment type="similarity">
    <text evidence="1">Belongs to the BolA/IbaG family.</text>
</comment>
<proteinExistence type="inferred from homology"/>
<dbReference type="PANTHER" id="PTHR46230:SF7">
    <property type="entry name" value="BOLA-LIKE PROTEIN 1"/>
    <property type="match status" value="1"/>
</dbReference>
<sequence length="100" mass="10399">MSIAARITAKLTDALAPLRLDLEDESARHAGHAAMKGLAAGETHFRLTVVSAQFAGQTRVQRQRLVYRILAEELAGPVHALAVTALSPTEAAGPSGGTNG</sequence>
<organism evidence="2 3">
    <name type="scientific">Ferrovibrio xuzhouensis</name>
    <dbReference type="NCBI Taxonomy" id="1576914"/>
    <lineage>
        <taxon>Bacteria</taxon>
        <taxon>Pseudomonadati</taxon>
        <taxon>Pseudomonadota</taxon>
        <taxon>Alphaproteobacteria</taxon>
        <taxon>Rhodospirillales</taxon>
        <taxon>Rhodospirillaceae</taxon>
        <taxon>Ferrovibrio</taxon>
    </lineage>
</organism>
<dbReference type="InterPro" id="IPR036065">
    <property type="entry name" value="BolA-like_sf"/>
</dbReference>
<evidence type="ECO:0000313" key="3">
    <source>
        <dbReference type="Proteomes" id="UP001595711"/>
    </source>
</evidence>
<dbReference type="PANTHER" id="PTHR46230">
    <property type="match status" value="1"/>
</dbReference>
<dbReference type="InterPro" id="IPR002634">
    <property type="entry name" value="BolA"/>
</dbReference>
<keyword evidence="3" id="KW-1185">Reference proteome</keyword>
<evidence type="ECO:0000256" key="1">
    <source>
        <dbReference type="RuleBase" id="RU003860"/>
    </source>
</evidence>